<dbReference type="EMBL" id="JAFNEN010000463">
    <property type="protein sequence ID" value="KAG8182412.1"/>
    <property type="molecule type" value="Genomic_DNA"/>
</dbReference>
<dbReference type="Proteomes" id="UP000827092">
    <property type="component" value="Unassembled WGS sequence"/>
</dbReference>
<sequence>MLYHLATSKTREARHGLYNAMYTIQSSINYSKTSAAKIRPRDNSVRPAESLTNLHRVLPLKMRQMKVCLKPARNWVIDQN</sequence>
<name>A0AAV6UD62_9ARAC</name>
<organism evidence="1 2">
    <name type="scientific">Oedothorax gibbosus</name>
    <dbReference type="NCBI Taxonomy" id="931172"/>
    <lineage>
        <taxon>Eukaryota</taxon>
        <taxon>Metazoa</taxon>
        <taxon>Ecdysozoa</taxon>
        <taxon>Arthropoda</taxon>
        <taxon>Chelicerata</taxon>
        <taxon>Arachnida</taxon>
        <taxon>Araneae</taxon>
        <taxon>Araneomorphae</taxon>
        <taxon>Entelegynae</taxon>
        <taxon>Araneoidea</taxon>
        <taxon>Linyphiidae</taxon>
        <taxon>Erigoninae</taxon>
        <taxon>Oedothorax</taxon>
    </lineage>
</organism>
<dbReference type="AlphaFoldDB" id="A0AAV6UD62"/>
<gene>
    <name evidence="1" type="ORF">JTE90_018300</name>
</gene>
<proteinExistence type="predicted"/>
<accession>A0AAV6UD62</accession>
<reference evidence="1 2" key="1">
    <citation type="journal article" date="2022" name="Nat. Ecol. Evol.">
        <title>A masculinizing supergene underlies an exaggerated male reproductive morph in a spider.</title>
        <authorList>
            <person name="Hendrickx F."/>
            <person name="De Corte Z."/>
            <person name="Sonet G."/>
            <person name="Van Belleghem S.M."/>
            <person name="Kostlbacher S."/>
            <person name="Vangestel C."/>
        </authorList>
    </citation>
    <scope>NUCLEOTIDE SEQUENCE [LARGE SCALE GENOMIC DNA]</scope>
    <source>
        <strain evidence="1">W744_W776</strain>
    </source>
</reference>
<keyword evidence="2" id="KW-1185">Reference proteome</keyword>
<protein>
    <submittedName>
        <fullName evidence="1">Uncharacterized protein</fullName>
    </submittedName>
</protein>
<evidence type="ECO:0000313" key="1">
    <source>
        <dbReference type="EMBL" id="KAG8182412.1"/>
    </source>
</evidence>
<evidence type="ECO:0000313" key="2">
    <source>
        <dbReference type="Proteomes" id="UP000827092"/>
    </source>
</evidence>
<comment type="caution">
    <text evidence="1">The sequence shown here is derived from an EMBL/GenBank/DDBJ whole genome shotgun (WGS) entry which is preliminary data.</text>
</comment>